<dbReference type="Pfam" id="PF11127">
    <property type="entry name" value="YgaP-like_TM"/>
    <property type="match status" value="1"/>
</dbReference>
<feature type="transmembrane region" description="Helical" evidence="1">
    <location>
        <begin position="41"/>
        <end position="61"/>
    </location>
</feature>
<keyword evidence="1" id="KW-1133">Transmembrane helix</keyword>
<name>A0A9D7ICR2_9RHOO</name>
<protein>
    <submittedName>
        <fullName evidence="3">DUF2892 domain-containing protein</fullName>
    </submittedName>
</protein>
<evidence type="ECO:0000313" key="3">
    <source>
        <dbReference type="EMBL" id="MBK7423275.1"/>
    </source>
</evidence>
<feature type="transmembrane region" description="Helical" evidence="1">
    <location>
        <begin position="12"/>
        <end position="35"/>
    </location>
</feature>
<dbReference type="InterPro" id="IPR021309">
    <property type="entry name" value="YgaP-like_TM"/>
</dbReference>
<comment type="caution">
    <text evidence="3">The sequence shown here is derived from an EMBL/GenBank/DDBJ whole genome shotgun (WGS) entry which is preliminary data.</text>
</comment>
<evidence type="ECO:0000313" key="4">
    <source>
        <dbReference type="Proteomes" id="UP000886602"/>
    </source>
</evidence>
<evidence type="ECO:0000256" key="1">
    <source>
        <dbReference type="SAM" id="Phobius"/>
    </source>
</evidence>
<reference evidence="3" key="1">
    <citation type="submission" date="2020-10" db="EMBL/GenBank/DDBJ databases">
        <title>Connecting structure to function with the recovery of over 1000 high-quality activated sludge metagenome-assembled genomes encoding full-length rRNA genes using long-read sequencing.</title>
        <authorList>
            <person name="Singleton C.M."/>
            <person name="Petriglieri F."/>
            <person name="Kristensen J.M."/>
            <person name="Kirkegaard R.H."/>
            <person name="Michaelsen T.Y."/>
            <person name="Andersen M.H."/>
            <person name="Karst S.M."/>
            <person name="Dueholm M.S."/>
            <person name="Nielsen P.H."/>
            <person name="Albertsen M."/>
        </authorList>
    </citation>
    <scope>NUCLEOTIDE SEQUENCE</scope>
    <source>
        <strain evidence="3">EsbW_18-Q3-R4-48_MAXAC.044</strain>
    </source>
</reference>
<dbReference type="EMBL" id="JADJNC010000013">
    <property type="protein sequence ID" value="MBK7423275.1"/>
    <property type="molecule type" value="Genomic_DNA"/>
</dbReference>
<sequence>MKTNVGGIDKILRIAVGIALIAMAYMNVVGVWGYIGVVPLLTGLIGWCPVYPLLGISSCPIKKSS</sequence>
<dbReference type="Proteomes" id="UP000886602">
    <property type="component" value="Unassembled WGS sequence"/>
</dbReference>
<keyword evidence="1" id="KW-0812">Transmembrane</keyword>
<proteinExistence type="predicted"/>
<feature type="domain" description="Inner membrane protein YgaP-like transmembrane" evidence="2">
    <location>
        <begin position="1"/>
        <end position="61"/>
    </location>
</feature>
<gene>
    <name evidence="3" type="ORF">IPJ48_09345</name>
</gene>
<keyword evidence="1" id="KW-0472">Membrane</keyword>
<evidence type="ECO:0000259" key="2">
    <source>
        <dbReference type="Pfam" id="PF11127"/>
    </source>
</evidence>
<accession>A0A9D7ICR2</accession>
<organism evidence="3 4">
    <name type="scientific">Candidatus Propionivibrio dominans</name>
    <dbReference type="NCBI Taxonomy" id="2954373"/>
    <lineage>
        <taxon>Bacteria</taxon>
        <taxon>Pseudomonadati</taxon>
        <taxon>Pseudomonadota</taxon>
        <taxon>Betaproteobacteria</taxon>
        <taxon>Rhodocyclales</taxon>
        <taxon>Rhodocyclaceae</taxon>
        <taxon>Propionivibrio</taxon>
    </lineage>
</organism>
<dbReference type="AlphaFoldDB" id="A0A9D7ICR2"/>